<evidence type="ECO:0000313" key="3">
    <source>
        <dbReference type="EMBL" id="KAJ3054831.1"/>
    </source>
</evidence>
<reference evidence="3" key="1">
    <citation type="submission" date="2020-05" db="EMBL/GenBank/DDBJ databases">
        <title>Phylogenomic resolution of chytrid fungi.</title>
        <authorList>
            <person name="Stajich J.E."/>
            <person name="Amses K."/>
            <person name="Simmons R."/>
            <person name="Seto K."/>
            <person name="Myers J."/>
            <person name="Bonds A."/>
            <person name="Quandt C.A."/>
            <person name="Barry K."/>
            <person name="Liu P."/>
            <person name="Grigoriev I."/>
            <person name="Longcore J.E."/>
            <person name="James T.Y."/>
        </authorList>
    </citation>
    <scope>NUCLEOTIDE SEQUENCE</scope>
    <source>
        <strain evidence="3">JEL0318</strain>
    </source>
</reference>
<evidence type="ECO:0000313" key="4">
    <source>
        <dbReference type="Proteomes" id="UP001212841"/>
    </source>
</evidence>
<evidence type="ECO:0000256" key="1">
    <source>
        <dbReference type="SAM" id="Coils"/>
    </source>
</evidence>
<sequence length="314" mass="34167">MSSGPTGAAGAQIAGLVATFAEKLKPLAGNAGKNFSQFQQYAKERMGNTSDITELPAEYRELEEKVDKIKALHENLLKVGRNYTLPHYDYQAPVKDTVYDFASTVQDRTLSLAATGAKAAGVQTNIGSAQGAKKEEVPPSLSHAFSRAAYASVEALGTQEPLGVALKKFSEVEQKVGNARLKQDAEATKKFVTPYSNSLNQTIGQAMKARKNVQSIRLTYDACRTKLKSAKPEHVEQARVEMEAAEDEFVAAVDDAMGKMKLVVESPEPLKALADLVNVQLQYYKEAYEALAEVSPEIDELQVTNEALLRHPTS</sequence>
<gene>
    <name evidence="3" type="ORF">HK097_000696</name>
</gene>
<dbReference type="Pfam" id="PF10455">
    <property type="entry name" value="BAR_2"/>
    <property type="match status" value="1"/>
</dbReference>
<dbReference type="InterPro" id="IPR018859">
    <property type="entry name" value="BAR_dom-cont"/>
</dbReference>
<dbReference type="AlphaFoldDB" id="A0AAD5SNI4"/>
<dbReference type="SMART" id="SM00721">
    <property type="entry name" value="BAR"/>
    <property type="match status" value="1"/>
</dbReference>
<dbReference type="EMBL" id="JADGJD010000113">
    <property type="protein sequence ID" value="KAJ3054831.1"/>
    <property type="molecule type" value="Genomic_DNA"/>
</dbReference>
<evidence type="ECO:0000259" key="2">
    <source>
        <dbReference type="SMART" id="SM00721"/>
    </source>
</evidence>
<feature type="coiled-coil region" evidence="1">
    <location>
        <begin position="52"/>
        <end position="79"/>
    </location>
</feature>
<proteinExistence type="predicted"/>
<dbReference type="Gene3D" id="1.20.1270.60">
    <property type="entry name" value="Arfaptin homology (AH) domain/BAR domain"/>
    <property type="match status" value="1"/>
</dbReference>
<dbReference type="InterPro" id="IPR004148">
    <property type="entry name" value="BAR_dom"/>
</dbReference>
<keyword evidence="1" id="KW-0175">Coiled coil</keyword>
<dbReference type="InterPro" id="IPR027267">
    <property type="entry name" value="AH/BAR_dom_sf"/>
</dbReference>
<name>A0AAD5SNI4_9FUNG</name>
<feature type="domain" description="BAR" evidence="2">
    <location>
        <begin position="30"/>
        <end position="300"/>
    </location>
</feature>
<accession>A0AAD5SNI4</accession>
<comment type="caution">
    <text evidence="3">The sequence shown here is derived from an EMBL/GenBank/DDBJ whole genome shotgun (WGS) entry which is preliminary data.</text>
</comment>
<dbReference type="GO" id="GO:0005737">
    <property type="term" value="C:cytoplasm"/>
    <property type="evidence" value="ECO:0007669"/>
    <property type="project" value="InterPro"/>
</dbReference>
<dbReference type="Proteomes" id="UP001212841">
    <property type="component" value="Unassembled WGS sequence"/>
</dbReference>
<keyword evidence="4" id="KW-1185">Reference proteome</keyword>
<organism evidence="3 4">
    <name type="scientific">Rhizophlyctis rosea</name>
    <dbReference type="NCBI Taxonomy" id="64517"/>
    <lineage>
        <taxon>Eukaryota</taxon>
        <taxon>Fungi</taxon>
        <taxon>Fungi incertae sedis</taxon>
        <taxon>Chytridiomycota</taxon>
        <taxon>Chytridiomycota incertae sedis</taxon>
        <taxon>Chytridiomycetes</taxon>
        <taxon>Rhizophlyctidales</taxon>
        <taxon>Rhizophlyctidaceae</taxon>
        <taxon>Rhizophlyctis</taxon>
    </lineage>
</organism>
<protein>
    <recommendedName>
        <fullName evidence="2">BAR domain-containing protein</fullName>
    </recommendedName>
</protein>
<dbReference type="SUPFAM" id="SSF103657">
    <property type="entry name" value="BAR/IMD domain-like"/>
    <property type="match status" value="1"/>
</dbReference>